<reference evidence="3" key="1">
    <citation type="submission" date="2017-04" db="EMBL/GenBank/DDBJ databases">
        <authorList>
            <person name="Varghese N."/>
            <person name="Submissions S."/>
        </authorList>
    </citation>
    <scope>NUCLEOTIDE SEQUENCE [LARGE SCALE GENOMIC DNA]</scope>
    <source>
        <strain evidence="3">Ballard 720</strain>
    </source>
</reference>
<protein>
    <submittedName>
        <fullName evidence="2">Predicted ATPase</fullName>
    </submittedName>
</protein>
<dbReference type="Proteomes" id="UP000192911">
    <property type="component" value="Unassembled WGS sequence"/>
</dbReference>
<proteinExistence type="predicted"/>
<accession>A0A1X7F1D4</accession>
<dbReference type="PANTHER" id="PTHR40396:SF1">
    <property type="entry name" value="ATPASE AAA-TYPE CORE DOMAIN-CONTAINING PROTEIN"/>
    <property type="match status" value="1"/>
</dbReference>
<dbReference type="GeneID" id="95549545"/>
<evidence type="ECO:0000259" key="1">
    <source>
        <dbReference type="Pfam" id="PF13304"/>
    </source>
</evidence>
<dbReference type="SUPFAM" id="SSF52540">
    <property type="entry name" value="P-loop containing nucleoside triphosphate hydrolases"/>
    <property type="match status" value="1"/>
</dbReference>
<feature type="domain" description="ATPase AAA-type core" evidence="1">
    <location>
        <begin position="187"/>
        <end position="298"/>
    </location>
</feature>
<dbReference type="AlphaFoldDB" id="A0A1X7F1D4"/>
<dbReference type="STRING" id="28094.SAMN06295900_10723"/>
<dbReference type="Gene3D" id="3.40.50.300">
    <property type="entry name" value="P-loop containing nucleotide triphosphate hydrolases"/>
    <property type="match status" value="1"/>
</dbReference>
<evidence type="ECO:0000313" key="2">
    <source>
        <dbReference type="EMBL" id="SMF44080.1"/>
    </source>
</evidence>
<name>A0A1X7F1D4_TRICW</name>
<dbReference type="GO" id="GO:0016887">
    <property type="term" value="F:ATP hydrolysis activity"/>
    <property type="evidence" value="ECO:0007669"/>
    <property type="project" value="InterPro"/>
</dbReference>
<sequence length="408" mass="46225">MPKPKLPRLTINRFGPITKADVAFGDLSIIVGPQATGKSLFLQTLKLLVDRDQIHDMFMRHNMSFSGREEAFLDAYFGGGIANGWGRRSSMSFNGASKTLAELARPSRGKKRYERLFYIPAQRVMSLPSGVSQNFGTFNFGDPYALRAFSDAVHDLIQNEFAAKGELFPAPNRLNAILRQPISEQLFGRTSLIVDESEFTKRLALRVPRQKKPLSFLSWSAGQREFTPMLMGLYWLCTVTQKRKSGSNARETIDWVVIEEPEMGLHPNGIQAVLLLMLELLRRGYRVVVSTHSPVVLEMVWALQEFKKLRADEIHVRKLFDLPAAPYAKELAVTALNKDYRVYFFDRNGHSHDISRLDPAAEQIDESEWGELVGFTSKVNAEIAHAVNETSIKKPRGRRHCEQARALF</sequence>
<keyword evidence="3" id="KW-1185">Reference proteome</keyword>
<dbReference type="EMBL" id="FXAH01000007">
    <property type="protein sequence ID" value="SMF44080.1"/>
    <property type="molecule type" value="Genomic_DNA"/>
</dbReference>
<evidence type="ECO:0000313" key="3">
    <source>
        <dbReference type="Proteomes" id="UP000192911"/>
    </source>
</evidence>
<organism evidence="2 3">
    <name type="scientific">Trinickia caryophylli</name>
    <name type="common">Paraburkholderia caryophylli</name>
    <dbReference type="NCBI Taxonomy" id="28094"/>
    <lineage>
        <taxon>Bacteria</taxon>
        <taxon>Pseudomonadati</taxon>
        <taxon>Pseudomonadota</taxon>
        <taxon>Betaproteobacteria</taxon>
        <taxon>Burkholderiales</taxon>
        <taxon>Burkholderiaceae</taxon>
        <taxon>Trinickia</taxon>
    </lineage>
</organism>
<dbReference type="InterPro" id="IPR003959">
    <property type="entry name" value="ATPase_AAA_core"/>
</dbReference>
<dbReference type="OrthoDB" id="9815944at2"/>
<gene>
    <name evidence="2" type="ORF">SAMN06295900_10723</name>
</gene>
<dbReference type="InterPro" id="IPR027417">
    <property type="entry name" value="P-loop_NTPase"/>
</dbReference>
<dbReference type="PANTHER" id="PTHR40396">
    <property type="entry name" value="ATPASE-LIKE PROTEIN"/>
    <property type="match status" value="1"/>
</dbReference>
<dbReference type="GO" id="GO:0005524">
    <property type="term" value="F:ATP binding"/>
    <property type="evidence" value="ECO:0007669"/>
    <property type="project" value="InterPro"/>
</dbReference>
<dbReference type="Pfam" id="PF13304">
    <property type="entry name" value="AAA_21"/>
    <property type="match status" value="1"/>
</dbReference>
<dbReference type="RefSeq" id="WP_085228163.1">
    <property type="nucleotide sequence ID" value="NZ_BSQD01000011.1"/>
</dbReference>